<protein>
    <recommendedName>
        <fullName evidence="2">Outer membrane protein beta-barrel domain-containing protein</fullName>
    </recommendedName>
</protein>
<proteinExistence type="predicted"/>
<dbReference type="EMBL" id="UOFP01000204">
    <property type="protein sequence ID" value="VAW87952.1"/>
    <property type="molecule type" value="Genomic_DNA"/>
</dbReference>
<reference evidence="1" key="1">
    <citation type="submission" date="2018-06" db="EMBL/GenBank/DDBJ databases">
        <authorList>
            <person name="Zhirakovskaya E."/>
        </authorList>
    </citation>
    <scope>NUCLEOTIDE SEQUENCE</scope>
</reference>
<evidence type="ECO:0008006" key="2">
    <source>
        <dbReference type="Google" id="ProtNLM"/>
    </source>
</evidence>
<sequence>MKKLLIAGLVLFGISTISSAHAQGELRAGLGIGIPYGILGGNLEYRANEVIALTGGVGINPAGLGWSVGARIYMPGMGNFKPRLTALHGVVAILETRYWGGDSDYESLTGEAFGIGFGWTMSSGYTLEFDLLSVNADTPPGTIEKGGSVKISIGVSTSFN</sequence>
<organism evidence="1">
    <name type="scientific">hydrothermal vent metagenome</name>
    <dbReference type="NCBI Taxonomy" id="652676"/>
    <lineage>
        <taxon>unclassified sequences</taxon>
        <taxon>metagenomes</taxon>
        <taxon>ecological metagenomes</taxon>
    </lineage>
</organism>
<name>A0A3B0ZKS8_9ZZZZ</name>
<evidence type="ECO:0000313" key="1">
    <source>
        <dbReference type="EMBL" id="VAW87952.1"/>
    </source>
</evidence>
<accession>A0A3B0ZKS8</accession>
<dbReference type="AlphaFoldDB" id="A0A3B0ZKS8"/>
<gene>
    <name evidence="1" type="ORF">MNBD_GAMMA18-1374</name>
</gene>